<dbReference type="SUPFAM" id="SSF47113">
    <property type="entry name" value="Histone-fold"/>
    <property type="match status" value="1"/>
</dbReference>
<dbReference type="AlphaFoldDB" id="A0ABD2WUU0"/>
<dbReference type="Proteomes" id="UP001627154">
    <property type="component" value="Unassembled WGS sequence"/>
</dbReference>
<keyword evidence="5" id="KW-0539">Nucleus</keyword>
<keyword evidence="2" id="KW-0805">Transcription regulation</keyword>
<proteinExistence type="inferred from homology"/>
<evidence type="ECO:0000256" key="4">
    <source>
        <dbReference type="ARBA" id="ARBA00023163"/>
    </source>
</evidence>
<evidence type="ECO:0000256" key="2">
    <source>
        <dbReference type="ARBA" id="ARBA00023015"/>
    </source>
</evidence>
<dbReference type="CDD" id="cd07978">
    <property type="entry name" value="HFD_TAF13"/>
    <property type="match status" value="1"/>
</dbReference>
<dbReference type="PANTHER" id="PTHR11380">
    <property type="entry name" value="TRANSCRIPTION INITIATION FACTOR TFIID/SUPT3-RELATED"/>
    <property type="match status" value="1"/>
</dbReference>
<dbReference type="FunFam" id="1.10.20.10:FF:000023">
    <property type="entry name" value="transcription initiation protein SPT3 homolog"/>
    <property type="match status" value="1"/>
</dbReference>
<dbReference type="GO" id="GO:0006357">
    <property type="term" value="P:regulation of transcription by RNA polymerase II"/>
    <property type="evidence" value="ECO:0007669"/>
    <property type="project" value="UniProtKB-ARBA"/>
</dbReference>
<dbReference type="EMBL" id="JBJJXI010000072">
    <property type="protein sequence ID" value="KAL3396266.1"/>
    <property type="molecule type" value="Genomic_DNA"/>
</dbReference>
<comment type="subcellular location">
    <subcellularLocation>
        <location evidence="1">Nucleus</location>
    </subcellularLocation>
</comment>
<evidence type="ECO:0000256" key="1">
    <source>
        <dbReference type="ARBA" id="ARBA00004123"/>
    </source>
</evidence>
<evidence type="ECO:0000313" key="7">
    <source>
        <dbReference type="EMBL" id="KAL3396266.1"/>
    </source>
</evidence>
<evidence type="ECO:0000256" key="6">
    <source>
        <dbReference type="ARBA" id="ARBA00061274"/>
    </source>
</evidence>
<keyword evidence="4" id="KW-0804">Transcription</keyword>
<protein>
    <recommendedName>
        <fullName evidence="9">Transcription initiation protein SPT3 homolog</fullName>
    </recommendedName>
</protein>
<dbReference type="GO" id="GO:0000124">
    <property type="term" value="C:SAGA complex"/>
    <property type="evidence" value="ECO:0007669"/>
    <property type="project" value="UniProtKB-ARBA"/>
</dbReference>
<evidence type="ECO:0000313" key="8">
    <source>
        <dbReference type="Proteomes" id="UP001627154"/>
    </source>
</evidence>
<name>A0ABD2WUU0_9HYME</name>
<dbReference type="InterPro" id="IPR009072">
    <property type="entry name" value="Histone-fold"/>
</dbReference>
<comment type="similarity">
    <text evidence="6">Belongs to the SPT3 family.</text>
</comment>
<organism evidence="7 8">
    <name type="scientific">Trichogramma kaykai</name>
    <dbReference type="NCBI Taxonomy" id="54128"/>
    <lineage>
        <taxon>Eukaryota</taxon>
        <taxon>Metazoa</taxon>
        <taxon>Ecdysozoa</taxon>
        <taxon>Arthropoda</taxon>
        <taxon>Hexapoda</taxon>
        <taxon>Insecta</taxon>
        <taxon>Pterygota</taxon>
        <taxon>Neoptera</taxon>
        <taxon>Endopterygota</taxon>
        <taxon>Hymenoptera</taxon>
        <taxon>Apocrita</taxon>
        <taxon>Proctotrupomorpha</taxon>
        <taxon>Chalcidoidea</taxon>
        <taxon>Trichogrammatidae</taxon>
        <taxon>Trichogramma</taxon>
    </lineage>
</organism>
<evidence type="ECO:0008006" key="9">
    <source>
        <dbReference type="Google" id="ProtNLM"/>
    </source>
</evidence>
<dbReference type="GO" id="GO:0005634">
    <property type="term" value="C:nucleus"/>
    <property type="evidence" value="ECO:0007669"/>
    <property type="project" value="UniProtKB-SubCell"/>
</dbReference>
<gene>
    <name evidence="7" type="ORF">TKK_009696</name>
</gene>
<dbReference type="PANTHER" id="PTHR11380:SF16">
    <property type="entry name" value="TRANSCRIPTION INITIATION PROTEIN SPT3 HOMOLOG"/>
    <property type="match status" value="1"/>
</dbReference>
<keyword evidence="8" id="KW-1185">Reference proteome</keyword>
<sequence length="301" mass="35048">MTSSNSKLVGEYAEIRQMMHGFGDHAEPLVETAKLVDEVVNQQMRSMLRKACEVAATRESSMVGMEDFLFLLRKDKVKLHRMLNYLKIKEFKAKMSSTLEGESPLTSPNPLQLDLNHKAPYMKFLKSIDNTGQLLNAENVVDYTKQKRIERIDRMTQDMDRWKYLEFSKARCATFSLKKSNKFNKFNEWIAASGDMPLHKSAYTALSYLAYETIGQIVDLAFLVRRDQNKINGDPIDRLRTSYPNPYTYKPYQYHKAISIKPLTPAEVQEALRRYWSPQLEMTGPFQRWTYTKPELKLLTC</sequence>
<dbReference type="Gene3D" id="1.10.20.10">
    <property type="entry name" value="Histone, subunit A"/>
    <property type="match status" value="1"/>
</dbReference>
<comment type="caution">
    <text evidence="7">The sequence shown here is derived from an EMBL/GenBank/DDBJ whole genome shotgun (WGS) entry which is preliminary data.</text>
</comment>
<dbReference type="InterPro" id="IPR003195">
    <property type="entry name" value="TFIID_TAF13"/>
</dbReference>
<dbReference type="GO" id="GO:0006366">
    <property type="term" value="P:transcription by RNA polymerase II"/>
    <property type="evidence" value="ECO:0007669"/>
    <property type="project" value="UniProtKB-ARBA"/>
</dbReference>
<dbReference type="Pfam" id="PF02269">
    <property type="entry name" value="TFIID-18kDa"/>
    <property type="match status" value="1"/>
</dbReference>
<keyword evidence="3" id="KW-0010">Activator</keyword>
<evidence type="ECO:0000256" key="5">
    <source>
        <dbReference type="ARBA" id="ARBA00023242"/>
    </source>
</evidence>
<reference evidence="7 8" key="1">
    <citation type="journal article" date="2024" name="bioRxiv">
        <title>A reference genome for Trichogramma kaykai: A tiny desert-dwelling parasitoid wasp with competing sex-ratio distorters.</title>
        <authorList>
            <person name="Culotta J."/>
            <person name="Lindsey A.R."/>
        </authorList>
    </citation>
    <scope>NUCLEOTIDE SEQUENCE [LARGE SCALE GENOMIC DNA]</scope>
    <source>
        <strain evidence="7 8">KSX58</strain>
    </source>
</reference>
<evidence type="ECO:0000256" key="3">
    <source>
        <dbReference type="ARBA" id="ARBA00023159"/>
    </source>
</evidence>
<accession>A0ABD2WUU0</accession>